<dbReference type="Gramene" id="EOX96490">
    <property type="protein sequence ID" value="EOX96490"/>
    <property type="gene ID" value="TCM_005724"/>
</dbReference>
<dbReference type="InParanoid" id="A0A061DUT7"/>
<proteinExistence type="predicted"/>
<gene>
    <name evidence="1" type="ORF">TCM_005724</name>
</gene>
<reference evidence="1 2" key="1">
    <citation type="journal article" date="2013" name="Genome Biol.">
        <title>The genome sequence of the most widely cultivated cacao type and its use to identify candidate genes regulating pod color.</title>
        <authorList>
            <person name="Motamayor J.C."/>
            <person name="Mockaitis K."/>
            <person name="Schmutz J."/>
            <person name="Haiminen N."/>
            <person name="Iii D.L."/>
            <person name="Cornejo O."/>
            <person name="Findley S.D."/>
            <person name="Zheng P."/>
            <person name="Utro F."/>
            <person name="Royaert S."/>
            <person name="Saski C."/>
            <person name="Jenkins J."/>
            <person name="Podicheti R."/>
            <person name="Zhao M."/>
            <person name="Scheffler B.E."/>
            <person name="Stack J.C."/>
            <person name="Feltus F.A."/>
            <person name="Mustiga G.M."/>
            <person name="Amores F."/>
            <person name="Phillips W."/>
            <person name="Marelli J.P."/>
            <person name="May G.D."/>
            <person name="Shapiro H."/>
            <person name="Ma J."/>
            <person name="Bustamante C.D."/>
            <person name="Schnell R.J."/>
            <person name="Main D."/>
            <person name="Gilbert D."/>
            <person name="Parida L."/>
            <person name="Kuhn D.N."/>
        </authorList>
    </citation>
    <scope>NUCLEOTIDE SEQUENCE [LARGE SCALE GENOMIC DNA]</scope>
    <source>
        <strain evidence="2">cv. Matina 1-6</strain>
    </source>
</reference>
<dbReference type="Proteomes" id="UP000026915">
    <property type="component" value="Chromosome 1"/>
</dbReference>
<dbReference type="EMBL" id="CM001879">
    <property type="protein sequence ID" value="EOX96490.1"/>
    <property type="molecule type" value="Genomic_DNA"/>
</dbReference>
<organism evidence="1 2">
    <name type="scientific">Theobroma cacao</name>
    <name type="common">Cacao</name>
    <name type="synonym">Cocoa</name>
    <dbReference type="NCBI Taxonomy" id="3641"/>
    <lineage>
        <taxon>Eukaryota</taxon>
        <taxon>Viridiplantae</taxon>
        <taxon>Streptophyta</taxon>
        <taxon>Embryophyta</taxon>
        <taxon>Tracheophyta</taxon>
        <taxon>Spermatophyta</taxon>
        <taxon>Magnoliopsida</taxon>
        <taxon>eudicotyledons</taxon>
        <taxon>Gunneridae</taxon>
        <taxon>Pentapetalae</taxon>
        <taxon>rosids</taxon>
        <taxon>malvids</taxon>
        <taxon>Malvales</taxon>
        <taxon>Malvaceae</taxon>
        <taxon>Byttnerioideae</taxon>
        <taxon>Theobroma</taxon>
    </lineage>
</organism>
<name>A0A061DUT7_THECC</name>
<keyword evidence="2" id="KW-1185">Reference proteome</keyword>
<evidence type="ECO:0000313" key="2">
    <source>
        <dbReference type="Proteomes" id="UP000026915"/>
    </source>
</evidence>
<accession>A0A061DUT7</accession>
<dbReference type="AlphaFoldDB" id="A0A061DUT7"/>
<protein>
    <submittedName>
        <fullName evidence="1">Uncharacterized protein</fullName>
    </submittedName>
</protein>
<dbReference type="HOGENOM" id="CLU_2324895_0_0_1"/>
<sequence>MKLQLHHKEILGLDPVKLVRSALTSSPLKDPRQVLYPSQSFSVEQVSVALEVLTGCRGESDAKNPGRNKLHKLFLGELGLDAELVSNKASFEANTCGRF</sequence>
<evidence type="ECO:0000313" key="1">
    <source>
        <dbReference type="EMBL" id="EOX96490.1"/>
    </source>
</evidence>